<name>A0A3F3Q2S1_9EURO</name>
<dbReference type="RefSeq" id="XP_026626329.1">
    <property type="nucleotide sequence ID" value="XM_026771498.1"/>
</dbReference>
<proteinExistence type="predicted"/>
<gene>
    <name evidence="1" type="ORF">BDQ94DRAFT_170470</name>
</gene>
<keyword evidence="2" id="KW-1185">Reference proteome</keyword>
<accession>A0A3F3Q2S1</accession>
<protein>
    <submittedName>
        <fullName evidence="1">Uncharacterized protein</fullName>
    </submittedName>
</protein>
<dbReference type="GeneID" id="38139854"/>
<reference evidence="1 2" key="1">
    <citation type="submission" date="2018-07" db="EMBL/GenBank/DDBJ databases">
        <title>The genomes of Aspergillus section Nigri reveals drivers in fungal speciation.</title>
        <authorList>
            <consortium name="DOE Joint Genome Institute"/>
            <person name="Vesth T.C."/>
            <person name="Nybo J."/>
            <person name="Theobald S."/>
            <person name="Brandl J."/>
            <person name="Frisvad J.C."/>
            <person name="Nielsen K.F."/>
            <person name="Lyhne E.K."/>
            <person name="Kogle M.E."/>
            <person name="Kuo A."/>
            <person name="Riley R."/>
            <person name="Clum A."/>
            <person name="Nolan M."/>
            <person name="Lipzen A."/>
            <person name="Salamov A."/>
            <person name="Henrissat B."/>
            <person name="Wiebenga A."/>
            <person name="De vries R.P."/>
            <person name="Grigoriev I.V."/>
            <person name="Mortensen U.H."/>
            <person name="Andersen M.R."/>
            <person name="Baker S.E."/>
        </authorList>
    </citation>
    <scope>NUCLEOTIDE SEQUENCE [LARGE SCALE GENOMIC DNA]</scope>
    <source>
        <strain evidence="1 2">CBS 139.54b</strain>
    </source>
</reference>
<dbReference type="AlphaFoldDB" id="A0A3F3Q2S1"/>
<sequence>MGASARDTAGTACITALSGQPRPKKAWIDAWAEGRSIGGSRHFSASPLLMPCLALFPHLPHPAYPRCFTLSQHA</sequence>
<dbReference type="Proteomes" id="UP000253729">
    <property type="component" value="Unassembled WGS sequence"/>
</dbReference>
<dbReference type="EMBL" id="KZ852047">
    <property type="protein sequence ID" value="RDH33307.1"/>
    <property type="molecule type" value="Genomic_DNA"/>
</dbReference>
<evidence type="ECO:0000313" key="1">
    <source>
        <dbReference type="EMBL" id="RDH33307.1"/>
    </source>
</evidence>
<organism evidence="1 2">
    <name type="scientific">Aspergillus welwitschiae</name>
    <dbReference type="NCBI Taxonomy" id="1341132"/>
    <lineage>
        <taxon>Eukaryota</taxon>
        <taxon>Fungi</taxon>
        <taxon>Dikarya</taxon>
        <taxon>Ascomycota</taxon>
        <taxon>Pezizomycotina</taxon>
        <taxon>Eurotiomycetes</taxon>
        <taxon>Eurotiomycetidae</taxon>
        <taxon>Eurotiales</taxon>
        <taxon>Aspergillaceae</taxon>
        <taxon>Aspergillus</taxon>
        <taxon>Aspergillus subgen. Circumdati</taxon>
    </lineage>
</organism>
<evidence type="ECO:0000313" key="2">
    <source>
        <dbReference type="Proteomes" id="UP000253729"/>
    </source>
</evidence>